<dbReference type="PROSITE" id="PS51094">
    <property type="entry name" value="PTS_EIIA_TYPE_2"/>
    <property type="match status" value="1"/>
</dbReference>
<dbReference type="SUPFAM" id="SSF55804">
    <property type="entry name" value="Phoshotransferase/anion transport protein"/>
    <property type="match status" value="1"/>
</dbReference>
<accession>A0A2I1JWF3</accession>
<dbReference type="AlphaFoldDB" id="A0A2I1JWF3"/>
<dbReference type="InterPro" id="IPR016152">
    <property type="entry name" value="PTrfase/Anion_transptr"/>
</dbReference>
<dbReference type="PANTHER" id="PTHR47738:SF3">
    <property type="entry name" value="PHOSPHOTRANSFERASE SYSTEM MANNITOL_FRUCTOSE-SPECIFIC IIA DOMAIN CONTAINING PROTEIN"/>
    <property type="match status" value="1"/>
</dbReference>
<dbReference type="PANTHER" id="PTHR47738">
    <property type="entry name" value="PTS SYSTEM FRUCTOSE-LIKE EIIA COMPONENT-RELATED"/>
    <property type="match status" value="1"/>
</dbReference>
<feature type="domain" description="PTS EIIA type-2" evidence="1">
    <location>
        <begin position="1"/>
        <end position="146"/>
    </location>
</feature>
<dbReference type="OrthoDB" id="370976at2"/>
<dbReference type="InterPro" id="IPR051541">
    <property type="entry name" value="PTS_SugarTrans_NitroReg"/>
</dbReference>
<dbReference type="Pfam" id="PF00359">
    <property type="entry name" value="PTS_EIIA_2"/>
    <property type="match status" value="1"/>
</dbReference>
<organism evidence="2 3">
    <name type="scientific">Falseniella ignava</name>
    <dbReference type="NCBI Taxonomy" id="137730"/>
    <lineage>
        <taxon>Bacteria</taxon>
        <taxon>Bacillati</taxon>
        <taxon>Bacillota</taxon>
        <taxon>Bacilli</taxon>
        <taxon>Lactobacillales</taxon>
        <taxon>Aerococcaceae</taxon>
        <taxon>Falseniella</taxon>
    </lineage>
</organism>
<dbReference type="EMBL" id="PKHE01000021">
    <property type="protein sequence ID" value="PKY87683.1"/>
    <property type="molecule type" value="Genomic_DNA"/>
</dbReference>
<dbReference type="Proteomes" id="UP000234384">
    <property type="component" value="Unassembled WGS sequence"/>
</dbReference>
<dbReference type="CDD" id="cd00211">
    <property type="entry name" value="PTS_IIA_fru"/>
    <property type="match status" value="1"/>
</dbReference>
<evidence type="ECO:0000313" key="2">
    <source>
        <dbReference type="EMBL" id="PKY87683.1"/>
    </source>
</evidence>
<proteinExistence type="predicted"/>
<keyword evidence="2" id="KW-0762">Sugar transport</keyword>
<dbReference type="RefSeq" id="WP_101954650.1">
    <property type="nucleotide sequence ID" value="NZ_PKHE01000021.1"/>
</dbReference>
<dbReference type="InterPro" id="IPR002178">
    <property type="entry name" value="PTS_EIIA_type-2_dom"/>
</dbReference>
<name>A0A2I1JWF3_9LACT</name>
<comment type="caution">
    <text evidence="2">The sequence shown here is derived from an EMBL/GenBank/DDBJ whole genome shotgun (WGS) entry which is preliminary data.</text>
</comment>
<gene>
    <name evidence="2" type="ORF">CYJ57_06805</name>
</gene>
<reference evidence="2 3" key="1">
    <citation type="submission" date="2017-12" db="EMBL/GenBank/DDBJ databases">
        <title>Phylogenetic diversity of female urinary microbiome.</title>
        <authorList>
            <person name="Thomas-White K."/>
            <person name="Wolfe A.J."/>
        </authorList>
    </citation>
    <scope>NUCLEOTIDE SEQUENCE [LARGE SCALE GENOMIC DNA]</scope>
    <source>
        <strain evidence="2 3">UMB0898</strain>
    </source>
</reference>
<evidence type="ECO:0000313" key="3">
    <source>
        <dbReference type="Proteomes" id="UP000234384"/>
    </source>
</evidence>
<sequence>MLKELLITGNKQFTFNVSSFDELVDQIAKELSDEYVKGSYAKAVRAREQEFPTGLKTQNLNIGIPHTDPEHIVKPFVYFAKNESKIAIRQMGDNEPMESEYFFFLGINDSKSQVGLLSELMELFMNEDFVEKLTKAKDIEEIINAL</sequence>
<keyword evidence="2" id="KW-0813">Transport</keyword>
<dbReference type="Gene3D" id="3.40.930.10">
    <property type="entry name" value="Mannitol-specific EII, Chain A"/>
    <property type="match status" value="1"/>
</dbReference>
<evidence type="ECO:0000259" key="1">
    <source>
        <dbReference type="PROSITE" id="PS51094"/>
    </source>
</evidence>
<protein>
    <submittedName>
        <fullName evidence="2">PTS sugar transporter subunit IIA</fullName>
    </submittedName>
</protein>